<dbReference type="GO" id="GO:0016410">
    <property type="term" value="F:N-acyltransferase activity"/>
    <property type="evidence" value="ECO:0007669"/>
    <property type="project" value="InterPro"/>
</dbReference>
<dbReference type="AlphaFoldDB" id="A0A0N7M1G0"/>
<keyword evidence="6" id="KW-0677">Repeat</keyword>
<dbReference type="Gene3D" id="3.40.1390.10">
    <property type="entry name" value="MurE/MurF, N-terminal domain"/>
    <property type="match status" value="1"/>
</dbReference>
<comment type="subunit">
    <text evidence="6">Homotrimer.</text>
</comment>
<name>A0A0N7M1G0_9RHOB</name>
<protein>
    <recommendedName>
        <fullName evidence="6">UDP-3-O-acylglucosamine N-acyltransferase</fullName>
        <ecNumber evidence="6">2.3.1.191</ecNumber>
    </recommendedName>
</protein>
<dbReference type="Proteomes" id="UP000051681">
    <property type="component" value="Unassembled WGS sequence"/>
</dbReference>
<dbReference type="Pfam" id="PF00132">
    <property type="entry name" value="Hexapep"/>
    <property type="match status" value="2"/>
</dbReference>
<evidence type="ECO:0000256" key="1">
    <source>
        <dbReference type="ARBA" id="ARBA00022516"/>
    </source>
</evidence>
<evidence type="ECO:0000256" key="6">
    <source>
        <dbReference type="HAMAP-Rule" id="MF_00523"/>
    </source>
</evidence>
<evidence type="ECO:0000256" key="4">
    <source>
        <dbReference type="ARBA" id="ARBA00023098"/>
    </source>
</evidence>
<organism evidence="7 8">
    <name type="scientific">Thalassovita mediterranea</name>
    <dbReference type="NCBI Taxonomy" id="340021"/>
    <lineage>
        <taxon>Bacteria</taxon>
        <taxon>Pseudomonadati</taxon>
        <taxon>Pseudomonadota</taxon>
        <taxon>Alphaproteobacteria</taxon>
        <taxon>Rhodobacterales</taxon>
        <taxon>Roseobacteraceae</taxon>
        <taxon>Thalassovita</taxon>
    </lineage>
</organism>
<comment type="function">
    <text evidence="6">Catalyzes the N-acylation of UDP-3-O-acylglucosamine using 3-hydroxyacyl-ACP as the acyl donor. Is involved in the biosynthesis of lipid A, a phosphorylated glycolipid that anchors the lipopolysaccharide to the outer membrane of the cell.</text>
</comment>
<dbReference type="GO" id="GO:0016020">
    <property type="term" value="C:membrane"/>
    <property type="evidence" value="ECO:0007669"/>
    <property type="project" value="GOC"/>
</dbReference>
<dbReference type="PANTHER" id="PTHR43378:SF2">
    <property type="entry name" value="UDP-3-O-ACYLGLUCOSAMINE N-ACYLTRANSFERASE 1, MITOCHONDRIAL-RELATED"/>
    <property type="match status" value="1"/>
</dbReference>
<dbReference type="InterPro" id="IPR011004">
    <property type="entry name" value="Trimer_LpxA-like_sf"/>
</dbReference>
<keyword evidence="5 6" id="KW-0012">Acyltransferase</keyword>
<dbReference type="InterPro" id="IPR001451">
    <property type="entry name" value="Hexapep"/>
</dbReference>
<evidence type="ECO:0000256" key="3">
    <source>
        <dbReference type="ARBA" id="ARBA00022679"/>
    </source>
</evidence>
<keyword evidence="1 6" id="KW-0444">Lipid biosynthesis</keyword>
<evidence type="ECO:0000313" key="8">
    <source>
        <dbReference type="Proteomes" id="UP000051681"/>
    </source>
</evidence>
<dbReference type="NCBIfam" id="NF002060">
    <property type="entry name" value="PRK00892.1"/>
    <property type="match status" value="1"/>
</dbReference>
<dbReference type="RefSeq" id="WP_058317359.1">
    <property type="nucleotide sequence ID" value="NZ_CYSF01000002.1"/>
</dbReference>
<keyword evidence="3 6" id="KW-0808">Transferase</keyword>
<keyword evidence="2 6" id="KW-0441">Lipid A biosynthesis</keyword>
<gene>
    <name evidence="6 7" type="primary">lpxD</name>
    <name evidence="7" type="ORF">TM5383_00387</name>
</gene>
<dbReference type="CDD" id="cd03352">
    <property type="entry name" value="LbH_LpxD"/>
    <property type="match status" value="1"/>
</dbReference>
<dbReference type="GO" id="GO:0103118">
    <property type="term" value="F:UDP-3-O-[(3R)-3-hydroxyacyl]-glucosamine N-acyltransferase activity"/>
    <property type="evidence" value="ECO:0007669"/>
    <property type="project" value="UniProtKB-EC"/>
</dbReference>
<dbReference type="NCBIfam" id="TIGR01853">
    <property type="entry name" value="lipid_A_lpxD"/>
    <property type="match status" value="1"/>
</dbReference>
<evidence type="ECO:0000256" key="2">
    <source>
        <dbReference type="ARBA" id="ARBA00022556"/>
    </source>
</evidence>
<dbReference type="OrthoDB" id="9784739at2"/>
<comment type="similarity">
    <text evidence="6">Belongs to the transferase hexapeptide repeat family. LpxD subfamily.</text>
</comment>
<dbReference type="InterPro" id="IPR007691">
    <property type="entry name" value="LpxD"/>
</dbReference>
<sequence length="363" mass="36783">MSFTVKDIAASLGAEAFGDVSISITGVAEPAMAGASDLALAMKPAFAKGLPEGQAQAAMLWAGADWQALGLKAAIVAPRPRFAMAGLSAMMDAGQGYAAGVHPSAIVDASAKLGADVTVGPLAVIAAGAVIGDGSVIGPQCFIGMDATLGQGCFLREGVKIGARVTIGDRFIAQPGATVGGDGFSFVTPEESNVEKVRDSLGEAGEAKAQSYARIHSLGSVSVGNDVEMGANACIDCGTVRDTRIGNGVKIDNLAQIGHNVEVGNDTLICAQVGIAGSTRIGHNVVLGGQTGVSDNIFIGDHVITGGATKVLANVPAGRVMLGYPAMKMESHVEAYKGLRRLPRLFRDVAALKKAVLNADGND</sequence>
<evidence type="ECO:0000256" key="5">
    <source>
        <dbReference type="ARBA" id="ARBA00023315"/>
    </source>
</evidence>
<evidence type="ECO:0000313" key="7">
    <source>
        <dbReference type="EMBL" id="CUH83203.1"/>
    </source>
</evidence>
<dbReference type="SUPFAM" id="SSF51161">
    <property type="entry name" value="Trimeric LpxA-like enzymes"/>
    <property type="match status" value="1"/>
</dbReference>
<dbReference type="STRING" id="340021.TM5383_00387"/>
<dbReference type="GO" id="GO:0009245">
    <property type="term" value="P:lipid A biosynthetic process"/>
    <property type="evidence" value="ECO:0007669"/>
    <property type="project" value="UniProtKB-UniRule"/>
</dbReference>
<dbReference type="Gene3D" id="2.160.10.10">
    <property type="entry name" value="Hexapeptide repeat proteins"/>
    <property type="match status" value="1"/>
</dbReference>
<dbReference type="EC" id="2.3.1.191" evidence="6"/>
<dbReference type="EMBL" id="CYSF01000002">
    <property type="protein sequence ID" value="CUH83203.1"/>
    <property type="molecule type" value="Genomic_DNA"/>
</dbReference>
<keyword evidence="8" id="KW-1185">Reference proteome</keyword>
<dbReference type="PANTHER" id="PTHR43378">
    <property type="entry name" value="UDP-3-O-ACYLGLUCOSAMINE N-ACYLTRANSFERASE"/>
    <property type="match status" value="1"/>
</dbReference>
<accession>A0A0N7M1G0</accession>
<proteinExistence type="inferred from homology"/>
<reference evidence="7 8" key="1">
    <citation type="submission" date="2015-09" db="EMBL/GenBank/DDBJ databases">
        <authorList>
            <consortium name="Swine Surveillance"/>
        </authorList>
    </citation>
    <scope>NUCLEOTIDE SEQUENCE [LARGE SCALE GENOMIC DNA]</scope>
    <source>
        <strain evidence="7 8">CECT 8383</strain>
    </source>
</reference>
<comment type="pathway">
    <text evidence="6">Bacterial outer membrane biogenesis; LPS lipid A biosynthesis.</text>
</comment>
<dbReference type="UniPathway" id="UPA00973"/>
<feature type="active site" description="Proton acceptor" evidence="6">
    <location>
        <position position="259"/>
    </location>
</feature>
<keyword evidence="4 6" id="KW-0443">Lipid metabolism</keyword>
<comment type="catalytic activity">
    <reaction evidence="6">
        <text>a UDP-3-O-[(3R)-3-hydroxyacyl]-alpha-D-glucosamine + a (3R)-hydroxyacyl-[ACP] = a UDP-2-N,3-O-bis[(3R)-3-hydroxyacyl]-alpha-D-glucosamine + holo-[ACP] + H(+)</text>
        <dbReference type="Rhea" id="RHEA:53836"/>
        <dbReference type="Rhea" id="RHEA-COMP:9685"/>
        <dbReference type="Rhea" id="RHEA-COMP:9945"/>
        <dbReference type="ChEBI" id="CHEBI:15378"/>
        <dbReference type="ChEBI" id="CHEBI:64479"/>
        <dbReference type="ChEBI" id="CHEBI:78827"/>
        <dbReference type="ChEBI" id="CHEBI:137740"/>
        <dbReference type="ChEBI" id="CHEBI:137748"/>
        <dbReference type="EC" id="2.3.1.191"/>
    </reaction>
</comment>
<dbReference type="HAMAP" id="MF_00523">
    <property type="entry name" value="LpxD"/>
    <property type="match status" value="1"/>
</dbReference>